<protein>
    <submittedName>
        <fullName evidence="1">Uncharacterized protein</fullName>
    </submittedName>
</protein>
<evidence type="ECO:0000313" key="2">
    <source>
        <dbReference type="Proteomes" id="UP000769157"/>
    </source>
</evidence>
<evidence type="ECO:0000313" key="1">
    <source>
        <dbReference type="EMBL" id="KAH3670761.1"/>
    </source>
</evidence>
<comment type="caution">
    <text evidence="1">The sequence shown here is derived from an EMBL/GenBank/DDBJ whole genome shotgun (WGS) entry which is preliminary data.</text>
</comment>
<sequence>MGIERIRDFFGGWSMVGSVFDRKIRGVSSFISCKLSWLRIMLSSFMPSLTRFSFCNRKLLSLEAASSTSSVGVHERSDVLDATCGIVPTDDAMNSETTGELCACGRDMGTRVCGLIGEHSDVCELDRKLRMLMDDLLDPGECDDVIDTGVGIGPFRGGVGADGITIGIGGALRESLRLCDEVLCWSLTLTWLLELEIVFTVELAGLANAGGCAFKVLYLARTSKSYATSSGFHPCLLSNWVSALYASNRSTQLRDPYSRAKCSGLLPSSSWMFGYAPLSSNTVRHRGKLWIQQRCDGVYPFFPRWSIHTLKYSSNSSRDLWELLEHAVWIMVS</sequence>
<dbReference type="RefSeq" id="XP_046064186.1">
    <property type="nucleotide sequence ID" value="XM_046202020.1"/>
</dbReference>
<reference evidence="1" key="1">
    <citation type="journal article" date="2021" name="Open Biol.">
        <title>Shared evolutionary footprints suggest mitochondrial oxidative damage underlies multiple complex I losses in fungi.</title>
        <authorList>
            <person name="Schikora-Tamarit M.A."/>
            <person name="Marcet-Houben M."/>
            <person name="Nosek J."/>
            <person name="Gabaldon T."/>
        </authorList>
    </citation>
    <scope>NUCLEOTIDE SEQUENCE</scope>
    <source>
        <strain evidence="1">CBS6075</strain>
    </source>
</reference>
<accession>A0A9P8TA58</accession>
<name>A0A9P8TA58_9ASCO</name>
<reference evidence="1" key="2">
    <citation type="submission" date="2021-01" db="EMBL/GenBank/DDBJ databases">
        <authorList>
            <person name="Schikora-Tamarit M.A."/>
        </authorList>
    </citation>
    <scope>NUCLEOTIDE SEQUENCE</scope>
    <source>
        <strain evidence="1">CBS6075</strain>
    </source>
</reference>
<dbReference type="EMBL" id="JAEUBE010000087">
    <property type="protein sequence ID" value="KAH3670761.1"/>
    <property type="molecule type" value="Genomic_DNA"/>
</dbReference>
<keyword evidence="2" id="KW-1185">Reference proteome</keyword>
<proteinExistence type="predicted"/>
<dbReference type="Proteomes" id="UP000769157">
    <property type="component" value="Unassembled WGS sequence"/>
</dbReference>
<organism evidence="1 2">
    <name type="scientific">Ogataea philodendri</name>
    <dbReference type="NCBI Taxonomy" id="1378263"/>
    <lineage>
        <taxon>Eukaryota</taxon>
        <taxon>Fungi</taxon>
        <taxon>Dikarya</taxon>
        <taxon>Ascomycota</taxon>
        <taxon>Saccharomycotina</taxon>
        <taxon>Pichiomycetes</taxon>
        <taxon>Pichiales</taxon>
        <taxon>Pichiaceae</taxon>
        <taxon>Ogataea</taxon>
    </lineage>
</organism>
<dbReference type="AlphaFoldDB" id="A0A9P8TA58"/>
<gene>
    <name evidence="1" type="ORF">OGAPHI_001277</name>
</gene>
<dbReference type="GeneID" id="70233245"/>